<dbReference type="VEuPathDB" id="VectorBase:LOC119185199"/>
<name>A0A6G5A551_RHIMP</name>
<dbReference type="AlphaFoldDB" id="A0A6G5A551"/>
<feature type="signal peptide" evidence="1">
    <location>
        <begin position="1"/>
        <end position="20"/>
    </location>
</feature>
<accession>A0A6G5A551</accession>
<organism evidence="2">
    <name type="scientific">Rhipicephalus microplus</name>
    <name type="common">Cattle tick</name>
    <name type="synonym">Boophilus microplus</name>
    <dbReference type="NCBI Taxonomy" id="6941"/>
    <lineage>
        <taxon>Eukaryota</taxon>
        <taxon>Metazoa</taxon>
        <taxon>Ecdysozoa</taxon>
        <taxon>Arthropoda</taxon>
        <taxon>Chelicerata</taxon>
        <taxon>Arachnida</taxon>
        <taxon>Acari</taxon>
        <taxon>Parasitiformes</taxon>
        <taxon>Ixodida</taxon>
        <taxon>Ixodoidea</taxon>
        <taxon>Ixodidae</taxon>
        <taxon>Rhipicephalinae</taxon>
        <taxon>Rhipicephalus</taxon>
        <taxon>Boophilus</taxon>
    </lineage>
</organism>
<evidence type="ECO:0000313" key="2">
    <source>
        <dbReference type="EMBL" id="NIE45718.1"/>
    </source>
</evidence>
<feature type="chain" id="PRO_5026238811" evidence="1">
    <location>
        <begin position="21"/>
        <end position="77"/>
    </location>
</feature>
<protein>
    <submittedName>
        <fullName evidence="2">Putative conserved secreted protein</fullName>
    </submittedName>
</protein>
<dbReference type="EMBL" id="GIKN01003445">
    <property type="protein sequence ID" value="NIE45718.1"/>
    <property type="molecule type" value="Transcribed_RNA"/>
</dbReference>
<sequence length="77" mass="8491">MVSQATTLCFFLLVAGWATAVVSEKTHQPKRPPELSCERGMVFVCKDRCRQGDPKRTGYCDKDFHCVCITAPSGHGS</sequence>
<reference evidence="2" key="1">
    <citation type="submission" date="2020-03" db="EMBL/GenBank/DDBJ databases">
        <title>A transcriptome and proteome of the tick Rhipicephalus microplus shaped by the genetic composition of its hosts and developmental stage.</title>
        <authorList>
            <person name="Garcia G.R."/>
            <person name="Ribeiro J.M.C."/>
            <person name="Maruyama S.R."/>
            <person name="Gardinasse L.G."/>
            <person name="Nelson K."/>
            <person name="Ferreira B.R."/>
            <person name="Andrade T.G."/>
            <person name="Santos I.K.F.M."/>
        </authorList>
    </citation>
    <scope>NUCLEOTIDE SEQUENCE</scope>
    <source>
        <strain evidence="2">NSGR</strain>
        <tissue evidence="2">Salivary glands</tissue>
    </source>
</reference>
<evidence type="ECO:0000256" key="1">
    <source>
        <dbReference type="SAM" id="SignalP"/>
    </source>
</evidence>
<proteinExistence type="predicted"/>
<keyword evidence="1" id="KW-0732">Signal</keyword>